<feature type="region of interest" description="Disordered" evidence="1">
    <location>
        <begin position="168"/>
        <end position="195"/>
    </location>
</feature>
<organism evidence="2 3">
    <name type="scientific">Lactarius akahatsu</name>
    <dbReference type="NCBI Taxonomy" id="416441"/>
    <lineage>
        <taxon>Eukaryota</taxon>
        <taxon>Fungi</taxon>
        <taxon>Dikarya</taxon>
        <taxon>Basidiomycota</taxon>
        <taxon>Agaricomycotina</taxon>
        <taxon>Agaricomycetes</taxon>
        <taxon>Russulales</taxon>
        <taxon>Russulaceae</taxon>
        <taxon>Lactarius</taxon>
    </lineage>
</organism>
<proteinExistence type="predicted"/>
<dbReference type="Proteomes" id="UP001201163">
    <property type="component" value="Unassembled WGS sequence"/>
</dbReference>
<dbReference type="EMBL" id="JAKELL010000023">
    <property type="protein sequence ID" value="KAH8992172.1"/>
    <property type="molecule type" value="Genomic_DNA"/>
</dbReference>
<comment type="caution">
    <text evidence="2">The sequence shown here is derived from an EMBL/GenBank/DDBJ whole genome shotgun (WGS) entry which is preliminary data.</text>
</comment>
<evidence type="ECO:0000313" key="2">
    <source>
        <dbReference type="EMBL" id="KAH8992172.1"/>
    </source>
</evidence>
<evidence type="ECO:0000313" key="3">
    <source>
        <dbReference type="Proteomes" id="UP001201163"/>
    </source>
</evidence>
<name>A0AAD4LG65_9AGAM</name>
<reference evidence="2" key="1">
    <citation type="submission" date="2022-01" db="EMBL/GenBank/DDBJ databases">
        <title>Comparative genomics reveals a dynamic genome evolution in the ectomycorrhizal milk-cap (Lactarius) mushrooms.</title>
        <authorList>
            <consortium name="DOE Joint Genome Institute"/>
            <person name="Lebreton A."/>
            <person name="Tang N."/>
            <person name="Kuo A."/>
            <person name="LaButti K."/>
            <person name="Drula E."/>
            <person name="Barry K."/>
            <person name="Clum A."/>
            <person name="Lipzen A."/>
            <person name="Mousain D."/>
            <person name="Ng V."/>
            <person name="Wang R."/>
            <person name="Wang X."/>
            <person name="Dai Y."/>
            <person name="Henrissat B."/>
            <person name="Grigoriev I.V."/>
            <person name="Guerin-Laguette A."/>
            <person name="Yu F."/>
            <person name="Martin F.M."/>
        </authorList>
    </citation>
    <scope>NUCLEOTIDE SEQUENCE</scope>
    <source>
        <strain evidence="2">QP</strain>
    </source>
</reference>
<feature type="region of interest" description="Disordered" evidence="1">
    <location>
        <begin position="71"/>
        <end position="91"/>
    </location>
</feature>
<protein>
    <submittedName>
        <fullName evidence="2">Uncharacterized protein</fullName>
    </submittedName>
</protein>
<accession>A0AAD4LG65</accession>
<keyword evidence="3" id="KW-1185">Reference proteome</keyword>
<gene>
    <name evidence="2" type="ORF">EDB92DRAFT_1816017</name>
</gene>
<dbReference type="AlphaFoldDB" id="A0AAD4LG65"/>
<sequence length="243" mass="26897">MHHGDDCALRDRRAEGTTYMCNKGWFRIGFITTIWEMQSPDLDQRYKAKIPGDANGESSWRDGQVNFPGWRGPEGCGTKPQRPALKGEGSPWSDKPTSFIIHHCIIHHASWRATVPASCQRVVHLDSETEFSCGISELEINWFSLNFGRLLSELVLCRTISPSAPNIPGVSRRPTQCNRARGSRSGDGLPRVPTSSFKSDFRVRLSQAQVPMAGSFACTTRAVIICADREAGAWFIGSPYGIA</sequence>
<evidence type="ECO:0000256" key="1">
    <source>
        <dbReference type="SAM" id="MobiDB-lite"/>
    </source>
</evidence>